<name>A0A7W8DLD5_9BACT</name>
<dbReference type="SUPFAM" id="SSF88723">
    <property type="entry name" value="PIN domain-like"/>
    <property type="match status" value="1"/>
</dbReference>
<dbReference type="EMBL" id="JACHIG010000007">
    <property type="protein sequence ID" value="MBB5033711.1"/>
    <property type="molecule type" value="Genomic_DNA"/>
</dbReference>
<organism evidence="1 2">
    <name type="scientific">Prosthecobacter vanneervenii</name>
    <dbReference type="NCBI Taxonomy" id="48466"/>
    <lineage>
        <taxon>Bacteria</taxon>
        <taxon>Pseudomonadati</taxon>
        <taxon>Verrucomicrobiota</taxon>
        <taxon>Verrucomicrobiia</taxon>
        <taxon>Verrucomicrobiales</taxon>
        <taxon>Verrucomicrobiaceae</taxon>
        <taxon>Prosthecobacter</taxon>
    </lineage>
</organism>
<reference evidence="1 2" key="1">
    <citation type="submission" date="2020-08" db="EMBL/GenBank/DDBJ databases">
        <title>Genomic Encyclopedia of Type Strains, Phase IV (KMG-IV): sequencing the most valuable type-strain genomes for metagenomic binning, comparative biology and taxonomic classification.</title>
        <authorList>
            <person name="Goeker M."/>
        </authorList>
    </citation>
    <scope>NUCLEOTIDE SEQUENCE [LARGE SCALE GENOMIC DNA]</scope>
    <source>
        <strain evidence="1 2">DSM 12252</strain>
    </source>
</reference>
<keyword evidence="2" id="KW-1185">Reference proteome</keyword>
<gene>
    <name evidence="1" type="ORF">HNQ65_003301</name>
</gene>
<evidence type="ECO:0000313" key="1">
    <source>
        <dbReference type="EMBL" id="MBB5033711.1"/>
    </source>
</evidence>
<dbReference type="RefSeq" id="WP_184340810.1">
    <property type="nucleotide sequence ID" value="NZ_JACHIG010000007.1"/>
</dbReference>
<proteinExistence type="predicted"/>
<protein>
    <submittedName>
        <fullName evidence="1">Putative nucleic acid-binding protein</fullName>
    </submittedName>
</protein>
<dbReference type="InterPro" id="IPR029060">
    <property type="entry name" value="PIN-like_dom_sf"/>
</dbReference>
<accession>A0A7W8DLD5</accession>
<sequence length="135" mass="15221">MRLFLDTCSLNRLWDDQTQVRVHLEAESVIYILDAAKAGRDELVSSDYLLAEILDNPDVARRADVMALLQPAILNIAAHSEIEKRAHDLEGWNIRHFDALHVAAAEAASCDYLLTTDDKFLRRATRALGRFTSKS</sequence>
<evidence type="ECO:0000313" key="2">
    <source>
        <dbReference type="Proteomes" id="UP000590740"/>
    </source>
</evidence>
<dbReference type="AlphaFoldDB" id="A0A7W8DLD5"/>
<dbReference type="Proteomes" id="UP000590740">
    <property type="component" value="Unassembled WGS sequence"/>
</dbReference>
<comment type="caution">
    <text evidence="1">The sequence shown here is derived from an EMBL/GenBank/DDBJ whole genome shotgun (WGS) entry which is preliminary data.</text>
</comment>